<dbReference type="GO" id="GO:0006004">
    <property type="term" value="P:fucose metabolic process"/>
    <property type="evidence" value="ECO:0007669"/>
    <property type="project" value="UniProtKB-KW"/>
</dbReference>
<organism evidence="7 8">
    <name type="scientific">Paspalum notatum var. saurae</name>
    <dbReference type="NCBI Taxonomy" id="547442"/>
    <lineage>
        <taxon>Eukaryota</taxon>
        <taxon>Viridiplantae</taxon>
        <taxon>Streptophyta</taxon>
        <taxon>Embryophyta</taxon>
        <taxon>Tracheophyta</taxon>
        <taxon>Spermatophyta</taxon>
        <taxon>Magnoliopsida</taxon>
        <taxon>Liliopsida</taxon>
        <taxon>Poales</taxon>
        <taxon>Poaceae</taxon>
        <taxon>PACMAD clade</taxon>
        <taxon>Panicoideae</taxon>
        <taxon>Andropogonodae</taxon>
        <taxon>Paspaleae</taxon>
        <taxon>Paspalinae</taxon>
        <taxon>Paspalum</taxon>
    </lineage>
</organism>
<evidence type="ECO:0000256" key="3">
    <source>
        <dbReference type="ARBA" id="ARBA00022679"/>
    </source>
</evidence>
<evidence type="ECO:0000256" key="2">
    <source>
        <dbReference type="ARBA" id="ARBA00022676"/>
    </source>
</evidence>
<dbReference type="Pfam" id="PF10250">
    <property type="entry name" value="O-FucT"/>
    <property type="match status" value="1"/>
</dbReference>
<protein>
    <recommendedName>
        <fullName evidence="6">O-fucosyltransferase family protein</fullName>
    </recommendedName>
</protein>
<keyword evidence="5" id="KW-0119">Carbohydrate metabolism</keyword>
<evidence type="ECO:0000256" key="4">
    <source>
        <dbReference type="ARBA" id="ARBA00023253"/>
    </source>
</evidence>
<gene>
    <name evidence="7" type="ORF">U9M48_014805</name>
</gene>
<evidence type="ECO:0000313" key="8">
    <source>
        <dbReference type="Proteomes" id="UP001341281"/>
    </source>
</evidence>
<evidence type="ECO:0000256" key="1">
    <source>
        <dbReference type="ARBA" id="ARBA00007737"/>
    </source>
</evidence>
<proteinExistence type="inferred from homology"/>
<dbReference type="InterPro" id="IPR024709">
    <property type="entry name" value="FucosylTrfase_pln"/>
</dbReference>
<comment type="similarity">
    <text evidence="1">Belongs to the glycosyltransferase GT106 family.</text>
</comment>
<keyword evidence="8" id="KW-1185">Reference proteome</keyword>
<dbReference type="AlphaFoldDB" id="A0AAQ3T2Q5"/>
<sequence length="428" mass="47657">MAVDPRQVVAGFLTLSMFVMLGNMIRQDHFSSPATELGLEATGVESNTMKLEDNADMTNVNAAGLESLMDADEEVKPCWTKPSPKTQPSSGFVTFSLTMGPEYHISQITDAVVVARYLGATLVLPDIRGNELGNKRKFQDMYNVDKFMRNLDGVVEVIEELPDEVSAKKPAVIRVPNRVTEGFITNTIQPIFQTNNYLRLAVIFSSVSLRPKETNNKDLDAAACLAMFSGLELKHEYSEVARKMSDKLKELSRKSDGKVLAIDLRTDLLEKKSCKTTRGTRRKGCYDPDEVLAFLRNVGFSANTTIYLTETWWHKGLNDLKEEFPNTYTKARNFQLYFDDILPSEKKGEFLKSSNADLARALDLEICSQSDIFVPAVAGLFYGHVTGKRIASGHTQILVPSQSASTLASDFISTYISSKNHLAYSCYC</sequence>
<reference evidence="7 8" key="1">
    <citation type="submission" date="2024-02" db="EMBL/GenBank/DDBJ databases">
        <title>High-quality chromosome-scale genome assembly of Pensacola bahiagrass (Paspalum notatum Flugge var. saurae).</title>
        <authorList>
            <person name="Vega J.M."/>
            <person name="Podio M."/>
            <person name="Orjuela J."/>
            <person name="Siena L.A."/>
            <person name="Pessino S.C."/>
            <person name="Combes M.C."/>
            <person name="Mariac C."/>
            <person name="Albertini E."/>
            <person name="Pupilli F."/>
            <person name="Ortiz J.P.A."/>
            <person name="Leblanc O."/>
        </authorList>
    </citation>
    <scope>NUCLEOTIDE SEQUENCE [LARGE SCALE GENOMIC DNA]</scope>
    <source>
        <strain evidence="7">R1</strain>
        <tissue evidence="7">Leaf</tissue>
    </source>
</reference>
<dbReference type="EMBL" id="CP144747">
    <property type="protein sequence ID" value="WVZ65445.1"/>
    <property type="molecule type" value="Genomic_DNA"/>
</dbReference>
<keyword evidence="3" id="KW-0808">Transferase</keyword>
<dbReference type="PANTHER" id="PTHR31288">
    <property type="entry name" value="O-FUCOSYLTRANSFERASE FAMILY PROTEIN"/>
    <property type="match status" value="1"/>
</dbReference>
<evidence type="ECO:0000313" key="7">
    <source>
        <dbReference type="EMBL" id="WVZ65445.1"/>
    </source>
</evidence>
<accession>A0AAQ3T2Q5</accession>
<dbReference type="PANTHER" id="PTHR31288:SF5">
    <property type="entry name" value="PROTEIN MANNAN SYNTHESIS-RELATED 1"/>
    <property type="match status" value="1"/>
</dbReference>
<evidence type="ECO:0000256" key="6">
    <source>
        <dbReference type="ARBA" id="ARBA00030350"/>
    </source>
</evidence>
<dbReference type="InterPro" id="IPR019378">
    <property type="entry name" value="GDP-Fuc_O-FucTrfase"/>
</dbReference>
<dbReference type="GO" id="GO:0016757">
    <property type="term" value="F:glycosyltransferase activity"/>
    <property type="evidence" value="ECO:0007669"/>
    <property type="project" value="UniProtKB-KW"/>
</dbReference>
<keyword evidence="4" id="KW-0294">Fucose metabolism</keyword>
<name>A0AAQ3T2Q5_PASNO</name>
<evidence type="ECO:0000256" key="5">
    <source>
        <dbReference type="ARBA" id="ARBA00023277"/>
    </source>
</evidence>
<dbReference type="Proteomes" id="UP001341281">
    <property type="component" value="Chromosome 03"/>
</dbReference>
<keyword evidence="2" id="KW-0328">Glycosyltransferase</keyword>